<feature type="region of interest" description="Disordered" evidence="17">
    <location>
        <begin position="1130"/>
        <end position="1176"/>
    </location>
</feature>
<evidence type="ECO:0000313" key="19">
    <source>
        <dbReference type="EMBL" id="KAG5278797.1"/>
    </source>
</evidence>
<dbReference type="PROSITE" id="PS50234">
    <property type="entry name" value="VWFA"/>
    <property type="match status" value="1"/>
</dbReference>
<feature type="repeat" description="FG-GAP" evidence="15">
    <location>
        <begin position="394"/>
        <end position="446"/>
    </location>
</feature>
<keyword evidence="3 16" id="KW-0812">Transmembrane</keyword>
<dbReference type="GO" id="GO:0033627">
    <property type="term" value="P:cell adhesion mediated by integrin"/>
    <property type="evidence" value="ECO:0007669"/>
    <property type="project" value="TreeGrafter"/>
</dbReference>
<feature type="repeat" description="FG-GAP" evidence="15">
    <location>
        <begin position="447"/>
        <end position="507"/>
    </location>
</feature>
<evidence type="ECO:0000256" key="4">
    <source>
        <dbReference type="ARBA" id="ARBA00022723"/>
    </source>
</evidence>
<organism evidence="19 20">
    <name type="scientific">Alosa alosa</name>
    <name type="common">allis shad</name>
    <dbReference type="NCBI Taxonomy" id="278164"/>
    <lineage>
        <taxon>Eukaryota</taxon>
        <taxon>Metazoa</taxon>
        <taxon>Chordata</taxon>
        <taxon>Craniata</taxon>
        <taxon>Vertebrata</taxon>
        <taxon>Euteleostomi</taxon>
        <taxon>Actinopterygii</taxon>
        <taxon>Neopterygii</taxon>
        <taxon>Teleostei</taxon>
        <taxon>Clupei</taxon>
        <taxon>Clupeiformes</taxon>
        <taxon>Clupeoidei</taxon>
        <taxon>Clupeidae</taxon>
        <taxon>Alosa</taxon>
    </lineage>
</organism>
<name>A0AAV6GZJ1_9TELE</name>
<dbReference type="InterPro" id="IPR013649">
    <property type="entry name" value="Integrin_alpha_Ig-like_1"/>
</dbReference>
<dbReference type="Gene3D" id="2.60.40.1510">
    <property type="entry name" value="ntegrin, alpha v. Chain A, domain 3"/>
    <property type="match status" value="1"/>
</dbReference>
<evidence type="ECO:0000313" key="20">
    <source>
        <dbReference type="Proteomes" id="UP000823561"/>
    </source>
</evidence>
<dbReference type="SUPFAM" id="SSF69318">
    <property type="entry name" value="Integrin alpha N-terminal domain"/>
    <property type="match status" value="1"/>
</dbReference>
<evidence type="ECO:0000259" key="18">
    <source>
        <dbReference type="PROSITE" id="PS50234"/>
    </source>
</evidence>
<dbReference type="PROSITE" id="PS51470">
    <property type="entry name" value="FG_GAP"/>
    <property type="match status" value="4"/>
</dbReference>
<dbReference type="GO" id="GO:0046872">
    <property type="term" value="F:metal ion binding"/>
    <property type="evidence" value="ECO:0007669"/>
    <property type="project" value="UniProtKB-KW"/>
</dbReference>
<comment type="similarity">
    <text evidence="2 16">Belongs to the integrin alpha chain family.</text>
</comment>
<dbReference type="InterPro" id="IPR013519">
    <property type="entry name" value="Int_alpha_beta-p"/>
</dbReference>
<keyword evidence="4" id="KW-0479">Metal-binding</keyword>
<evidence type="ECO:0000256" key="14">
    <source>
        <dbReference type="ARBA" id="ARBA00023180"/>
    </source>
</evidence>
<accession>A0AAV6GZJ1</accession>
<dbReference type="GO" id="GO:0008305">
    <property type="term" value="C:integrin complex"/>
    <property type="evidence" value="ECO:0007669"/>
    <property type="project" value="InterPro"/>
</dbReference>
<keyword evidence="5 16" id="KW-0732">Signal</keyword>
<comment type="caution">
    <text evidence="19">The sequence shown here is derived from an EMBL/GenBank/DDBJ whole genome shotgun (WGS) entry which is preliminary data.</text>
</comment>
<dbReference type="InterPro" id="IPR036465">
    <property type="entry name" value="vWFA_dom_sf"/>
</dbReference>
<evidence type="ECO:0000256" key="16">
    <source>
        <dbReference type="RuleBase" id="RU003762"/>
    </source>
</evidence>
<dbReference type="PANTHER" id="PTHR23220">
    <property type="entry name" value="INTEGRIN ALPHA"/>
    <property type="match status" value="1"/>
</dbReference>
<dbReference type="GO" id="GO:0005178">
    <property type="term" value="F:integrin binding"/>
    <property type="evidence" value="ECO:0007669"/>
    <property type="project" value="TreeGrafter"/>
</dbReference>
<dbReference type="Pfam" id="PF00092">
    <property type="entry name" value="VWA"/>
    <property type="match status" value="1"/>
</dbReference>
<proteinExistence type="inferred from homology"/>
<dbReference type="PRINTS" id="PR01185">
    <property type="entry name" value="INTEGRINA"/>
</dbReference>
<feature type="chain" id="PRO_5043110120" description="VWFA domain-containing protein" evidence="16">
    <location>
        <begin position="22"/>
        <end position="1176"/>
    </location>
</feature>
<dbReference type="Gene3D" id="2.130.10.130">
    <property type="entry name" value="Integrin alpha, N-terminal"/>
    <property type="match status" value="1"/>
</dbReference>
<dbReference type="Gene3D" id="1.20.5.930">
    <property type="entry name" value="Bicelle-embedded integrin alpha(iib) transmembrane segment"/>
    <property type="match status" value="1"/>
</dbReference>
<keyword evidence="8 16" id="KW-0130">Cell adhesion</keyword>
<feature type="compositionally biased region" description="Basic and acidic residues" evidence="17">
    <location>
        <begin position="1166"/>
        <end position="1176"/>
    </location>
</feature>
<evidence type="ECO:0000256" key="12">
    <source>
        <dbReference type="ARBA" id="ARBA00023157"/>
    </source>
</evidence>
<evidence type="ECO:0000256" key="17">
    <source>
        <dbReference type="SAM" id="MobiDB-lite"/>
    </source>
</evidence>
<dbReference type="Pfam" id="PF08441">
    <property type="entry name" value="Integrin_A_Ig_1"/>
    <property type="match status" value="1"/>
</dbReference>
<dbReference type="SMART" id="SM00191">
    <property type="entry name" value="Int_alpha"/>
    <property type="match status" value="5"/>
</dbReference>
<sequence length="1176" mass="131878">MAVIRPLHLVVLWTSVFFSMAFNIDMEGPKIYNGSGSREDFFGYKALQYQSEGEKGIVVSAPLQNNGTGGVFLCNDTSPHCHPIPLLRAAEADSEDFIKAVGMSVSVRAKPTVQFTACSPSWSHECDGTPYLNSICYQWSSRGQVSNITSAFKECTKQKVDLVFLFDGSSSMKKEDFTKNKEFIKTIMNKMQNTSIQFAAVQFSLNFKTVFTFKDFQDKKALKKLDDEPHMKNLTNTHRALNFTLFNLFDKQESGRHPDAIKAVVIITDGNPSDTNKMGGYILEKYEARHIIRFVIAVGKVDMKKLETLASEPKSNNSFYIQDYAGLNGLLTNLQTKIFNIEGSKQDLAQTWEKELSQSGMSAEFTEDTLILGSVGSNNWKGSLYQIKDKNSPEIEIQDPDMKTDSYMGYSVSVGKKNGVPLYFTGAPRYKHRGQVIVFSNIGGQWNVTKRVDSEQLGSYFGAELCAVDIDSDGTTDFLMVGAPLYYEPQREGRMYVYALTEENNLEKMQNISESSQGRFASSMASLRDLNGDGLQDLAVGAPLEDNQRGAVYIYLGDKTTGIRQEYSQRIRAKMLSEGLQQFGVAIDGKSDVDGLTEIAVGARGQVVLLKSKPIFTVSPHLSFSPSEISIQQFDCAEHKEDFPVFYVTICFKMSEQTRSTNDALSKGIQLDYDLVVDSQRKNSRGFLAAKNVTLRSVQSRLHLNKNTTCQNHTIYMQSCVMDTLSPVVLKVNFSQAESQQSYGILNVDSKKLAMVEVPFEKSCGHNDTCVAKLKMDFNFTSTELVLFTDQEYLHVRVELANEGDDSYNTSLLFKYPEGLSHSKLTPIKQNKRALTRCTGDQDKTDLTICSVSLPVFRSESWAIFNESFYITPSLDWNDFFAITITAHSDNGGDYPVTKTLPVRFAVNLNVKFWDTREASYLDYSLEDKGPKTLRHMYQVANMGRVPLPVTVNFTFPTKPENHFEIRDYRISHDKGNETIQCDDPEDTSTPNCTDCKMVRCFIPILKISDKVKFTLTVDAVYNLSPNEYTFSEKRYKVEYKSSAQISYNETRYVQTGNDQTVTGAVPDFPWNQGVTKVEFIVPIHQPLIIGLASSGGLLLLIIIAVALYKCGFFKRKKFGEENDIYCNKEMTPEDPEEAAQPLEAKPLVNEAPTENGSPASPDSEEAQKVDADCEQ</sequence>
<keyword evidence="9 16" id="KW-1133">Transmembrane helix</keyword>
<dbReference type="Pfam" id="PF21520">
    <property type="entry name" value="ITGAX-like_Ig_3"/>
    <property type="match status" value="1"/>
</dbReference>
<comment type="subcellular location">
    <subcellularLocation>
        <location evidence="1 16">Membrane</location>
        <topology evidence="1 16">Single-pass type I membrane protein</topology>
    </subcellularLocation>
</comment>
<reference evidence="19" key="1">
    <citation type="submission" date="2020-10" db="EMBL/GenBank/DDBJ databases">
        <title>Chromosome-scale genome assembly of the Allis shad, Alosa alosa.</title>
        <authorList>
            <person name="Margot Z."/>
            <person name="Christophe K."/>
            <person name="Cabau C."/>
            <person name="Louis A."/>
            <person name="Berthelot C."/>
            <person name="Parey E."/>
            <person name="Roest Crollius H."/>
            <person name="Montfort J."/>
            <person name="Robinson-Rechavi M."/>
            <person name="Bucao C."/>
            <person name="Bouchez O."/>
            <person name="Gislard M."/>
            <person name="Lluch J."/>
            <person name="Milhes M."/>
            <person name="Lampietro C."/>
            <person name="Lopez Roques C."/>
            <person name="Donnadieu C."/>
            <person name="Braasch I."/>
            <person name="Desvignes T."/>
            <person name="Postlethwait J."/>
            <person name="Bobe J."/>
            <person name="Guiguen Y."/>
        </authorList>
    </citation>
    <scope>NUCLEOTIDE SEQUENCE</scope>
    <source>
        <strain evidence="19">M-15738</strain>
        <tissue evidence="19">Blood</tissue>
    </source>
</reference>
<feature type="domain" description="VWFA" evidence="18">
    <location>
        <begin position="161"/>
        <end position="334"/>
    </location>
</feature>
<feature type="repeat" description="FG-GAP" evidence="15">
    <location>
        <begin position="508"/>
        <end position="564"/>
    </location>
</feature>
<keyword evidence="11 16" id="KW-0472">Membrane</keyword>
<keyword evidence="12" id="KW-1015">Disulfide bond</keyword>
<evidence type="ECO:0000256" key="15">
    <source>
        <dbReference type="PROSITE-ProRule" id="PRU00803"/>
    </source>
</evidence>
<dbReference type="PRINTS" id="PR00453">
    <property type="entry name" value="VWFADOMAIN"/>
</dbReference>
<keyword evidence="10 16" id="KW-0401">Integrin</keyword>
<dbReference type="PANTHER" id="PTHR23220:SF84">
    <property type="entry name" value="INTEGRIN ALPHA-L"/>
    <property type="match status" value="1"/>
</dbReference>
<feature type="repeat" description="FG-GAP" evidence="15">
    <location>
        <begin position="569"/>
        <end position="627"/>
    </location>
</feature>
<evidence type="ECO:0000256" key="9">
    <source>
        <dbReference type="ARBA" id="ARBA00022989"/>
    </source>
</evidence>
<dbReference type="InterPro" id="IPR028994">
    <property type="entry name" value="Integrin_alpha_N"/>
</dbReference>
<dbReference type="Pfam" id="PF01839">
    <property type="entry name" value="FG-GAP"/>
    <property type="match status" value="2"/>
</dbReference>
<keyword evidence="6" id="KW-0677">Repeat</keyword>
<protein>
    <recommendedName>
        <fullName evidence="18">VWFA domain-containing protein</fullName>
    </recommendedName>
</protein>
<dbReference type="InterPro" id="IPR048633">
    <property type="entry name" value="ITGAX-like_Ig_3"/>
</dbReference>
<dbReference type="GO" id="GO:0007229">
    <property type="term" value="P:integrin-mediated signaling pathway"/>
    <property type="evidence" value="ECO:0007669"/>
    <property type="project" value="UniProtKB-KW"/>
</dbReference>
<evidence type="ECO:0000256" key="7">
    <source>
        <dbReference type="ARBA" id="ARBA00022837"/>
    </source>
</evidence>
<dbReference type="Proteomes" id="UP000823561">
    <property type="component" value="Chromosome 7"/>
</dbReference>
<dbReference type="SUPFAM" id="SSF53300">
    <property type="entry name" value="vWA-like"/>
    <property type="match status" value="1"/>
</dbReference>
<dbReference type="Pfam" id="PF20805">
    <property type="entry name" value="Integrin_A_Ig_2"/>
    <property type="match status" value="1"/>
</dbReference>
<dbReference type="Gene3D" id="3.40.50.410">
    <property type="entry name" value="von Willebrand factor, type A domain"/>
    <property type="match status" value="1"/>
</dbReference>
<keyword evidence="14" id="KW-0325">Glycoprotein</keyword>
<dbReference type="EMBL" id="JADWDJ010000007">
    <property type="protein sequence ID" value="KAG5278797.1"/>
    <property type="molecule type" value="Genomic_DNA"/>
</dbReference>
<dbReference type="InterPro" id="IPR032695">
    <property type="entry name" value="Integrin_dom_sf"/>
</dbReference>
<evidence type="ECO:0000256" key="13">
    <source>
        <dbReference type="ARBA" id="ARBA00023170"/>
    </source>
</evidence>
<dbReference type="InterPro" id="IPR018184">
    <property type="entry name" value="Integrin_alpha_C_CS"/>
</dbReference>
<evidence type="ECO:0000256" key="8">
    <source>
        <dbReference type="ARBA" id="ARBA00022889"/>
    </source>
</evidence>
<dbReference type="InterPro" id="IPR048285">
    <property type="entry name" value="Integrin_alpha_Ig-like_2"/>
</dbReference>
<dbReference type="GO" id="GO:0007160">
    <property type="term" value="P:cell-matrix adhesion"/>
    <property type="evidence" value="ECO:0007669"/>
    <property type="project" value="TreeGrafter"/>
</dbReference>
<evidence type="ECO:0000256" key="6">
    <source>
        <dbReference type="ARBA" id="ARBA00022737"/>
    </source>
</evidence>
<keyword evidence="7" id="KW-0106">Calcium</keyword>
<evidence type="ECO:0000256" key="11">
    <source>
        <dbReference type="ARBA" id="ARBA00023136"/>
    </source>
</evidence>
<dbReference type="SUPFAM" id="SSF69179">
    <property type="entry name" value="Integrin domains"/>
    <property type="match status" value="2"/>
</dbReference>
<evidence type="ECO:0000256" key="2">
    <source>
        <dbReference type="ARBA" id="ARBA00008054"/>
    </source>
</evidence>
<evidence type="ECO:0000256" key="10">
    <source>
        <dbReference type="ARBA" id="ARBA00023037"/>
    </source>
</evidence>
<feature type="transmembrane region" description="Helical" evidence="16">
    <location>
        <begin position="1088"/>
        <end position="1109"/>
    </location>
</feature>
<evidence type="ECO:0000256" key="3">
    <source>
        <dbReference type="ARBA" id="ARBA00022692"/>
    </source>
</evidence>
<dbReference type="Gene3D" id="2.60.40.1460">
    <property type="entry name" value="Integrin domains. Chain A, domain 2"/>
    <property type="match status" value="1"/>
</dbReference>
<dbReference type="GO" id="GO:0009897">
    <property type="term" value="C:external side of plasma membrane"/>
    <property type="evidence" value="ECO:0007669"/>
    <property type="project" value="TreeGrafter"/>
</dbReference>
<evidence type="ECO:0000256" key="1">
    <source>
        <dbReference type="ARBA" id="ARBA00004479"/>
    </source>
</evidence>
<dbReference type="InterPro" id="IPR002035">
    <property type="entry name" value="VWF_A"/>
</dbReference>
<feature type="signal peptide" evidence="16">
    <location>
        <begin position="1"/>
        <end position="21"/>
    </location>
</feature>
<keyword evidence="20" id="KW-1185">Reference proteome</keyword>
<evidence type="ECO:0000256" key="5">
    <source>
        <dbReference type="ARBA" id="ARBA00022729"/>
    </source>
</evidence>
<dbReference type="GO" id="GO:0098609">
    <property type="term" value="P:cell-cell adhesion"/>
    <property type="evidence" value="ECO:0007669"/>
    <property type="project" value="TreeGrafter"/>
</dbReference>
<dbReference type="PROSITE" id="PS00242">
    <property type="entry name" value="INTEGRIN_ALPHA"/>
    <property type="match status" value="1"/>
</dbReference>
<dbReference type="InterPro" id="IPR013517">
    <property type="entry name" value="FG-GAP"/>
</dbReference>
<keyword evidence="13 16" id="KW-0675">Receptor</keyword>
<gene>
    <name evidence="19" type="ORF">AALO_G00102870</name>
</gene>
<dbReference type="InterPro" id="IPR000413">
    <property type="entry name" value="Integrin_alpha"/>
</dbReference>
<dbReference type="SMART" id="SM00327">
    <property type="entry name" value="VWA"/>
    <property type="match status" value="1"/>
</dbReference>
<dbReference type="Gene3D" id="2.60.40.1530">
    <property type="entry name" value="ntegrin, alpha v. Chain A, domain 4"/>
    <property type="match status" value="1"/>
</dbReference>
<dbReference type="AlphaFoldDB" id="A0AAV6GZJ1"/>